<dbReference type="InterPro" id="IPR012094">
    <property type="entry name" value="tRNA_Ile_lys_synt"/>
</dbReference>
<feature type="binding site" evidence="8">
    <location>
        <begin position="26"/>
        <end position="31"/>
    </location>
    <ligand>
        <name>ATP</name>
        <dbReference type="ChEBI" id="CHEBI:30616"/>
    </ligand>
</feature>
<dbReference type="Pfam" id="PF09179">
    <property type="entry name" value="TilS"/>
    <property type="match status" value="1"/>
</dbReference>
<accession>A0ABU9XEL9</accession>
<keyword evidence="5 8" id="KW-0547">Nucleotide-binding</keyword>
<evidence type="ECO:0000313" key="11">
    <source>
        <dbReference type="Proteomes" id="UP001444625"/>
    </source>
</evidence>
<dbReference type="Gene3D" id="3.30.465.60">
    <property type="match status" value="1"/>
</dbReference>
<keyword evidence="6 8" id="KW-0067">ATP-binding</keyword>
<dbReference type="InterPro" id="IPR003006">
    <property type="entry name" value="Ig/MHC_CS"/>
</dbReference>
<gene>
    <name evidence="8 10" type="primary">tilS</name>
    <name evidence="10" type="ORF">ABC228_05855</name>
</gene>
<evidence type="ECO:0000256" key="1">
    <source>
        <dbReference type="ARBA" id="ARBA00004496"/>
    </source>
</evidence>
<evidence type="ECO:0000256" key="5">
    <source>
        <dbReference type="ARBA" id="ARBA00022741"/>
    </source>
</evidence>
<dbReference type="PANTHER" id="PTHR43033">
    <property type="entry name" value="TRNA(ILE)-LYSIDINE SYNTHASE-RELATED"/>
    <property type="match status" value="1"/>
</dbReference>
<protein>
    <recommendedName>
        <fullName evidence="8">tRNA(Ile)-lysidine synthase</fullName>
        <ecNumber evidence="8">6.3.4.19</ecNumber>
    </recommendedName>
    <alternativeName>
        <fullName evidence="8">tRNA(Ile)-2-lysyl-cytidine synthase</fullName>
    </alternativeName>
    <alternativeName>
        <fullName evidence="8">tRNA(Ile)-lysidine synthetase</fullName>
    </alternativeName>
</protein>
<organism evidence="10 11">
    <name type="scientific">Ornithinibacillus xuwenensis</name>
    <dbReference type="NCBI Taxonomy" id="3144668"/>
    <lineage>
        <taxon>Bacteria</taxon>
        <taxon>Bacillati</taxon>
        <taxon>Bacillota</taxon>
        <taxon>Bacilli</taxon>
        <taxon>Bacillales</taxon>
        <taxon>Bacillaceae</taxon>
        <taxon>Ornithinibacillus</taxon>
    </lineage>
</organism>
<keyword evidence="2 8" id="KW-0963">Cytoplasm</keyword>
<dbReference type="PROSITE" id="PS00290">
    <property type="entry name" value="IG_MHC"/>
    <property type="match status" value="1"/>
</dbReference>
<dbReference type="NCBIfam" id="TIGR02432">
    <property type="entry name" value="lysidine_TilS_N"/>
    <property type="match status" value="1"/>
</dbReference>
<dbReference type="CDD" id="cd01992">
    <property type="entry name" value="TilS_N"/>
    <property type="match status" value="1"/>
</dbReference>
<dbReference type="InterPro" id="IPR012795">
    <property type="entry name" value="tRNA_Ile_lys_synt_N"/>
</dbReference>
<dbReference type="EMBL" id="JBDIML010000002">
    <property type="protein sequence ID" value="MEN2766706.1"/>
    <property type="molecule type" value="Genomic_DNA"/>
</dbReference>
<dbReference type="EC" id="6.3.4.19" evidence="8"/>
<dbReference type="InterPro" id="IPR014729">
    <property type="entry name" value="Rossmann-like_a/b/a_fold"/>
</dbReference>
<dbReference type="RefSeq" id="WP_345824180.1">
    <property type="nucleotide sequence ID" value="NZ_JBDIML010000002.1"/>
</dbReference>
<evidence type="ECO:0000313" key="10">
    <source>
        <dbReference type="EMBL" id="MEN2766706.1"/>
    </source>
</evidence>
<dbReference type="Pfam" id="PF01171">
    <property type="entry name" value="ATP_bind_3"/>
    <property type="match status" value="1"/>
</dbReference>
<dbReference type="SMART" id="SM00977">
    <property type="entry name" value="TilS_C"/>
    <property type="match status" value="1"/>
</dbReference>
<dbReference type="NCBIfam" id="TIGR02433">
    <property type="entry name" value="lysidine_TilS_C"/>
    <property type="match status" value="1"/>
</dbReference>
<evidence type="ECO:0000256" key="6">
    <source>
        <dbReference type="ARBA" id="ARBA00022840"/>
    </source>
</evidence>
<comment type="caution">
    <text evidence="10">The sequence shown here is derived from an EMBL/GenBank/DDBJ whole genome shotgun (WGS) entry which is preliminary data.</text>
</comment>
<dbReference type="GO" id="GO:0032267">
    <property type="term" value="F:tRNA(Ile)-lysidine synthase activity"/>
    <property type="evidence" value="ECO:0007669"/>
    <property type="project" value="UniProtKB-EC"/>
</dbReference>
<dbReference type="InterPro" id="IPR015262">
    <property type="entry name" value="tRNA_Ile_lys_synt_subst-bd"/>
</dbReference>
<reference evidence="10 11" key="1">
    <citation type="submission" date="2024-05" db="EMBL/GenBank/DDBJ databases">
        <authorList>
            <person name="Haq I."/>
            <person name="Ullah Z."/>
            <person name="Ahmad R."/>
            <person name="Li M."/>
            <person name="Tong Y."/>
        </authorList>
    </citation>
    <scope>NUCLEOTIDE SEQUENCE [LARGE SCALE GENOMIC DNA]</scope>
    <source>
        <strain evidence="10 11">16A2E</strain>
    </source>
</reference>
<comment type="similarity">
    <text evidence="8">Belongs to the tRNA(Ile)-lysidine synthase family.</text>
</comment>
<feature type="domain" description="Lysidine-tRNA(Ile) synthetase C-terminal" evidence="9">
    <location>
        <begin position="385"/>
        <end position="457"/>
    </location>
</feature>
<name>A0ABU9XEL9_9BACI</name>
<evidence type="ECO:0000259" key="9">
    <source>
        <dbReference type="SMART" id="SM00977"/>
    </source>
</evidence>
<dbReference type="PANTHER" id="PTHR43033:SF1">
    <property type="entry name" value="TRNA(ILE)-LYSIDINE SYNTHASE-RELATED"/>
    <property type="match status" value="1"/>
</dbReference>
<comment type="catalytic activity">
    <reaction evidence="7 8">
        <text>cytidine(34) in tRNA(Ile2) + L-lysine + ATP = lysidine(34) in tRNA(Ile2) + AMP + diphosphate + H(+)</text>
        <dbReference type="Rhea" id="RHEA:43744"/>
        <dbReference type="Rhea" id="RHEA-COMP:10625"/>
        <dbReference type="Rhea" id="RHEA-COMP:10670"/>
        <dbReference type="ChEBI" id="CHEBI:15378"/>
        <dbReference type="ChEBI" id="CHEBI:30616"/>
        <dbReference type="ChEBI" id="CHEBI:32551"/>
        <dbReference type="ChEBI" id="CHEBI:33019"/>
        <dbReference type="ChEBI" id="CHEBI:82748"/>
        <dbReference type="ChEBI" id="CHEBI:83665"/>
        <dbReference type="ChEBI" id="CHEBI:456215"/>
        <dbReference type="EC" id="6.3.4.19"/>
    </reaction>
</comment>
<keyword evidence="4 8" id="KW-0819">tRNA processing</keyword>
<dbReference type="InterPro" id="IPR012796">
    <property type="entry name" value="Lysidine-tRNA-synth_C"/>
</dbReference>
<dbReference type="Proteomes" id="UP001444625">
    <property type="component" value="Unassembled WGS sequence"/>
</dbReference>
<evidence type="ECO:0000256" key="2">
    <source>
        <dbReference type="ARBA" id="ARBA00022490"/>
    </source>
</evidence>
<dbReference type="HAMAP" id="MF_01161">
    <property type="entry name" value="tRNA_Ile_lys_synt"/>
    <property type="match status" value="1"/>
</dbReference>
<keyword evidence="11" id="KW-1185">Reference proteome</keyword>
<comment type="function">
    <text evidence="8">Ligates lysine onto the cytidine present at position 34 of the AUA codon-specific tRNA(Ile) that contains the anticodon CAU, in an ATP-dependent manner. Cytidine is converted to lysidine, thus changing the amino acid specificity of the tRNA from methionine to isoleucine.</text>
</comment>
<evidence type="ECO:0000256" key="8">
    <source>
        <dbReference type="HAMAP-Rule" id="MF_01161"/>
    </source>
</evidence>
<sequence>MKEAVMDFIQKHNLLRPNATVLVAVSGGPDSMALLHFLMTIREEWKLKLIALSVDHQLRGEESKQDLEYVEQVCRQWNIRFIGASIDVPSYKKSEQLGTQIAARRLRYNFFEKQMHIEQADYLAFGHHGDDQTETMLMRLVRTADSSSFSGIPIKREFANGKIIRPFLCVTKQDLQRYCEKYGINPRIDPSNEATDYTRNYFRKKVLPLLKEKNSNIHTTIQYLSETLQADQNYMEAEAKKMAKNVVEFQGNPKSAQFDIEQFQSHASALQRRAFHLILNYLYDGLPENLSYIHEEHFFSLLANDKSNVQIDFPRHLKVEKAYNKLILYFQTDEHKMLEYHEVLSVPGKVILPDGAVVTATYSNEVKTQSNHTYICLASHVALPLHVRTRREGDRMSWNGLKGSKKVKDIFIDLKIPLQDRNSWPIVTDNKGEILWLVGLKKRDPIPSDQGTSYLQLYYDQGNV</sequence>
<dbReference type="SUPFAM" id="SSF82829">
    <property type="entry name" value="MesJ substrate recognition domain-like"/>
    <property type="match status" value="1"/>
</dbReference>
<evidence type="ECO:0000256" key="4">
    <source>
        <dbReference type="ARBA" id="ARBA00022694"/>
    </source>
</evidence>
<comment type="domain">
    <text evidence="8">The N-terminal region contains the highly conserved SGGXDS motif, predicted to be a P-loop motif involved in ATP binding.</text>
</comment>
<proteinExistence type="inferred from homology"/>
<dbReference type="SUPFAM" id="SSF52402">
    <property type="entry name" value="Adenine nucleotide alpha hydrolases-like"/>
    <property type="match status" value="1"/>
</dbReference>
<dbReference type="SUPFAM" id="SSF56037">
    <property type="entry name" value="PheT/TilS domain"/>
    <property type="match status" value="1"/>
</dbReference>
<keyword evidence="3 8" id="KW-0436">Ligase</keyword>
<dbReference type="InterPro" id="IPR011063">
    <property type="entry name" value="TilS/TtcA_N"/>
</dbReference>
<dbReference type="Gene3D" id="3.40.50.620">
    <property type="entry name" value="HUPs"/>
    <property type="match status" value="1"/>
</dbReference>
<evidence type="ECO:0000256" key="7">
    <source>
        <dbReference type="ARBA" id="ARBA00048539"/>
    </source>
</evidence>
<evidence type="ECO:0000256" key="3">
    <source>
        <dbReference type="ARBA" id="ARBA00022598"/>
    </source>
</evidence>
<comment type="subcellular location">
    <subcellularLocation>
        <location evidence="1 8">Cytoplasm</location>
    </subcellularLocation>
</comment>
<dbReference type="Pfam" id="PF11734">
    <property type="entry name" value="TilS_C"/>
    <property type="match status" value="1"/>
</dbReference>